<dbReference type="PANTHER" id="PTHR31595">
    <property type="entry name" value="LONG-CHAIN-ALCOHOL O-FATTY-ACYLTRANSFERASE 3-RELATED"/>
    <property type="match status" value="1"/>
</dbReference>
<keyword evidence="4 9" id="KW-0812">Transmembrane</keyword>
<evidence type="ECO:0000256" key="4">
    <source>
        <dbReference type="ARBA" id="ARBA00022692"/>
    </source>
</evidence>
<organism evidence="11 12">
    <name type="scientific">Protea cynaroides</name>
    <dbReference type="NCBI Taxonomy" id="273540"/>
    <lineage>
        <taxon>Eukaryota</taxon>
        <taxon>Viridiplantae</taxon>
        <taxon>Streptophyta</taxon>
        <taxon>Embryophyta</taxon>
        <taxon>Tracheophyta</taxon>
        <taxon>Spermatophyta</taxon>
        <taxon>Magnoliopsida</taxon>
        <taxon>Proteales</taxon>
        <taxon>Proteaceae</taxon>
        <taxon>Protea</taxon>
    </lineage>
</organism>
<dbReference type="GO" id="GO:0008374">
    <property type="term" value="F:O-acyltransferase activity"/>
    <property type="evidence" value="ECO:0007669"/>
    <property type="project" value="InterPro"/>
</dbReference>
<evidence type="ECO:0000256" key="6">
    <source>
        <dbReference type="ARBA" id="ARBA00023136"/>
    </source>
</evidence>
<gene>
    <name evidence="11" type="ORF">NE237_003441</name>
</gene>
<feature type="domain" description="Wax synthase" evidence="10">
    <location>
        <begin position="200"/>
        <end position="286"/>
    </location>
</feature>
<comment type="subcellular location">
    <subcellularLocation>
        <location evidence="1">Membrane</location>
        <topology evidence="1">Multi-pass membrane protein</topology>
    </subcellularLocation>
</comment>
<keyword evidence="7" id="KW-0012">Acyltransferase</keyword>
<evidence type="ECO:0000256" key="7">
    <source>
        <dbReference type="ARBA" id="ARBA00023315"/>
    </source>
</evidence>
<evidence type="ECO:0000256" key="2">
    <source>
        <dbReference type="ARBA" id="ARBA00007282"/>
    </source>
</evidence>
<keyword evidence="3" id="KW-0808">Transferase</keyword>
<dbReference type="OrthoDB" id="1077582at2759"/>
<dbReference type="EMBL" id="JAMYWD010000005">
    <property type="protein sequence ID" value="KAJ4970342.1"/>
    <property type="molecule type" value="Genomic_DNA"/>
</dbReference>
<evidence type="ECO:0000313" key="11">
    <source>
        <dbReference type="EMBL" id="KAJ4970342.1"/>
    </source>
</evidence>
<protein>
    <recommendedName>
        <fullName evidence="10">Wax synthase domain-containing protein</fullName>
    </recommendedName>
</protein>
<dbReference type="Pfam" id="PF13813">
    <property type="entry name" value="MBOAT_2"/>
    <property type="match status" value="1"/>
</dbReference>
<feature type="transmembrane region" description="Helical" evidence="9">
    <location>
        <begin position="310"/>
        <end position="329"/>
    </location>
</feature>
<dbReference type="AlphaFoldDB" id="A0A9Q0KH02"/>
<dbReference type="PIRSF" id="PIRSF037006">
    <property type="entry name" value="Wax_synthase"/>
    <property type="match status" value="1"/>
</dbReference>
<accession>A0A9Q0KH02</accession>
<dbReference type="PANTHER" id="PTHR31595:SF70">
    <property type="entry name" value="LONG-CHAIN-ALCOHOL O-FATTY-ACYLTRANSFERASE 3-RELATED"/>
    <property type="match status" value="1"/>
</dbReference>
<feature type="transmembrane region" description="Helical" evidence="9">
    <location>
        <begin position="32"/>
        <end position="51"/>
    </location>
</feature>
<feature type="transmembrane region" description="Helical" evidence="9">
    <location>
        <begin position="169"/>
        <end position="195"/>
    </location>
</feature>
<dbReference type="InterPro" id="IPR032805">
    <property type="entry name" value="Wax_synthase_dom"/>
</dbReference>
<dbReference type="InterPro" id="IPR017088">
    <property type="entry name" value="Wax_synthase_Magnoliopsida"/>
</dbReference>
<evidence type="ECO:0000256" key="8">
    <source>
        <dbReference type="SAM" id="MobiDB-lite"/>
    </source>
</evidence>
<sequence length="361" mass="41255">MDDEIKSFIQVWVAAITSLIYCYFIAAKIPSGKLRLLSILPVFYLFILLPFKISSINLGAPTLFYLTWLGNFKLLLFSFDQPPLSLSTKPTLSLFHFISIASLPIKVKQHPNSKPSQILKPKENPNLQSPKSPPNSTQSPLILVCKVLILALVIYLYKYKTQLHPIALLTLYCCHIYLGAEIYLAMSAALARTFLGLELEPQFDEPYLSTSLQDFWGRRWNLMVTSILRPTVYNPIRDISTSILGREWALLPAMLATFLVSGLMHEYIYFYMTLVSPTWEVTWFFVLHGICTAMEVLVKKVIKGRFKLHPVVSCPLTVGFVALTGYWLFFPQLTRNHVDNRAVSEYSVFVNFVKNKIHLFS</sequence>
<proteinExistence type="inferred from homology"/>
<reference evidence="11" key="1">
    <citation type="journal article" date="2023" name="Plant J.">
        <title>The genome of the king protea, Protea cynaroides.</title>
        <authorList>
            <person name="Chang J."/>
            <person name="Duong T.A."/>
            <person name="Schoeman C."/>
            <person name="Ma X."/>
            <person name="Roodt D."/>
            <person name="Barker N."/>
            <person name="Li Z."/>
            <person name="Van de Peer Y."/>
            <person name="Mizrachi E."/>
        </authorList>
    </citation>
    <scope>NUCLEOTIDE SEQUENCE</scope>
    <source>
        <tissue evidence="11">Young leaves</tissue>
    </source>
</reference>
<evidence type="ECO:0000259" key="10">
    <source>
        <dbReference type="Pfam" id="PF13813"/>
    </source>
</evidence>
<comment type="caution">
    <text evidence="11">The sequence shown here is derived from an EMBL/GenBank/DDBJ whole genome shotgun (WGS) entry which is preliminary data.</text>
</comment>
<keyword evidence="6 9" id="KW-0472">Membrane</keyword>
<dbReference type="GO" id="GO:0016020">
    <property type="term" value="C:membrane"/>
    <property type="evidence" value="ECO:0007669"/>
    <property type="project" value="UniProtKB-SubCell"/>
</dbReference>
<keyword evidence="12" id="KW-1185">Reference proteome</keyword>
<comment type="similarity">
    <text evidence="2">Belongs to the wax synthase family.</text>
</comment>
<evidence type="ECO:0000256" key="9">
    <source>
        <dbReference type="SAM" id="Phobius"/>
    </source>
</evidence>
<feature type="compositionally biased region" description="Polar residues" evidence="8">
    <location>
        <begin position="125"/>
        <end position="138"/>
    </location>
</feature>
<evidence type="ECO:0000256" key="1">
    <source>
        <dbReference type="ARBA" id="ARBA00004141"/>
    </source>
</evidence>
<evidence type="ECO:0000256" key="5">
    <source>
        <dbReference type="ARBA" id="ARBA00022989"/>
    </source>
</evidence>
<dbReference type="InterPro" id="IPR044851">
    <property type="entry name" value="Wax_synthase"/>
</dbReference>
<feature type="transmembrane region" description="Helical" evidence="9">
    <location>
        <begin position="139"/>
        <end position="157"/>
    </location>
</feature>
<dbReference type="Proteomes" id="UP001141806">
    <property type="component" value="Unassembled WGS sequence"/>
</dbReference>
<dbReference type="GO" id="GO:0006629">
    <property type="term" value="P:lipid metabolic process"/>
    <property type="evidence" value="ECO:0007669"/>
    <property type="project" value="InterPro"/>
</dbReference>
<feature type="region of interest" description="Disordered" evidence="8">
    <location>
        <begin position="109"/>
        <end position="138"/>
    </location>
</feature>
<feature type="transmembrane region" description="Helical" evidence="9">
    <location>
        <begin position="7"/>
        <end position="26"/>
    </location>
</feature>
<name>A0A9Q0KH02_9MAGN</name>
<evidence type="ECO:0000313" key="12">
    <source>
        <dbReference type="Proteomes" id="UP001141806"/>
    </source>
</evidence>
<evidence type="ECO:0000256" key="3">
    <source>
        <dbReference type="ARBA" id="ARBA00022679"/>
    </source>
</evidence>
<keyword evidence="5 9" id="KW-1133">Transmembrane helix</keyword>